<organism evidence="1 2">
    <name type="scientific">Solanum commersonii</name>
    <name type="common">Commerson's wild potato</name>
    <name type="synonym">Commerson's nightshade</name>
    <dbReference type="NCBI Taxonomy" id="4109"/>
    <lineage>
        <taxon>Eukaryota</taxon>
        <taxon>Viridiplantae</taxon>
        <taxon>Streptophyta</taxon>
        <taxon>Embryophyta</taxon>
        <taxon>Tracheophyta</taxon>
        <taxon>Spermatophyta</taxon>
        <taxon>Magnoliopsida</taxon>
        <taxon>eudicotyledons</taxon>
        <taxon>Gunneridae</taxon>
        <taxon>Pentapetalae</taxon>
        <taxon>asterids</taxon>
        <taxon>lamiids</taxon>
        <taxon>Solanales</taxon>
        <taxon>Solanaceae</taxon>
        <taxon>Solanoideae</taxon>
        <taxon>Solaneae</taxon>
        <taxon>Solanum</taxon>
    </lineage>
</organism>
<name>A0A9J5Z0R5_SOLCO</name>
<dbReference type="PANTHER" id="PTHR33180">
    <property type="entry name" value="PHOTOSYSTEM II CP43 REACTION CENTER PROTEIN"/>
    <property type="match status" value="1"/>
</dbReference>
<dbReference type="AlphaFoldDB" id="A0A9J5Z0R5"/>
<reference evidence="1 2" key="1">
    <citation type="submission" date="2020-09" db="EMBL/GenBank/DDBJ databases">
        <title>De no assembly of potato wild relative species, Solanum commersonii.</title>
        <authorList>
            <person name="Cho K."/>
        </authorList>
    </citation>
    <scope>NUCLEOTIDE SEQUENCE [LARGE SCALE GENOMIC DNA]</scope>
    <source>
        <strain evidence="1">LZ3.2</strain>
        <tissue evidence="1">Leaf</tissue>
    </source>
</reference>
<gene>
    <name evidence="1" type="ORF">H5410_027076</name>
</gene>
<accession>A0A9J5Z0R5</accession>
<sequence>MLYLKLDFVTFGEKLEVTDDSRWLAKSLLDCSLSTPFLDFLLPTCQIFLSIFSQSFRQSRSSSQKQFGDSLTSSARKKPIAKLKPVDYVVIRECTMRLEANCIHKIKTTILENMKKWLAPLISDNTPKWLEFGATIEKRRPKCGSEVKLGDDHRKENAHASQNDVEVIPISSTDIQRIEAEYLKDQAEKKKAALVDSFPDVDTNYLPAEASLPTPAPWLSGTSSVVPSVIPSSYVIALPPRPTVDVSRTPLTQAALL</sequence>
<protein>
    <submittedName>
        <fullName evidence="1">Uncharacterized protein</fullName>
    </submittedName>
</protein>
<dbReference type="PANTHER" id="PTHR33180:SF31">
    <property type="entry name" value="POLYPROTEIN PROTEIN"/>
    <property type="match status" value="1"/>
</dbReference>
<evidence type="ECO:0000313" key="2">
    <source>
        <dbReference type="Proteomes" id="UP000824120"/>
    </source>
</evidence>
<keyword evidence="2" id="KW-1185">Reference proteome</keyword>
<proteinExistence type="predicted"/>
<comment type="caution">
    <text evidence="1">The sequence shown here is derived from an EMBL/GenBank/DDBJ whole genome shotgun (WGS) entry which is preliminary data.</text>
</comment>
<evidence type="ECO:0000313" key="1">
    <source>
        <dbReference type="EMBL" id="KAG5605584.1"/>
    </source>
</evidence>
<dbReference type="Proteomes" id="UP000824120">
    <property type="component" value="Chromosome 5"/>
</dbReference>
<dbReference type="EMBL" id="JACXVP010000005">
    <property type="protein sequence ID" value="KAG5605584.1"/>
    <property type="molecule type" value="Genomic_DNA"/>
</dbReference>